<dbReference type="EMBL" id="LAHO01000015">
    <property type="protein sequence ID" value="KKO44537.1"/>
    <property type="molecule type" value="Genomic_DNA"/>
</dbReference>
<comment type="subcellular location">
    <subcellularLocation>
        <location evidence="1">Cell envelope</location>
    </subcellularLocation>
</comment>
<evidence type="ECO:0000256" key="3">
    <source>
        <dbReference type="SAM" id="Coils"/>
    </source>
</evidence>
<dbReference type="InterPro" id="IPR058792">
    <property type="entry name" value="Beta-barrel_RND_2"/>
</dbReference>
<name>A0A0M2V0Y2_9GAMM</name>
<accession>A0A0M2V0Y2</accession>
<dbReference type="Proteomes" id="UP000034228">
    <property type="component" value="Unassembled WGS sequence"/>
</dbReference>
<dbReference type="OrthoDB" id="9806939at2"/>
<dbReference type="InterPro" id="IPR050465">
    <property type="entry name" value="UPF0194_transport"/>
</dbReference>
<evidence type="ECO:0000313" key="6">
    <source>
        <dbReference type="EMBL" id="KKO44537.1"/>
    </source>
</evidence>
<evidence type="ECO:0000256" key="1">
    <source>
        <dbReference type="ARBA" id="ARBA00004196"/>
    </source>
</evidence>
<gene>
    <name evidence="6" type="ORF">WG68_14630</name>
</gene>
<evidence type="ECO:0000259" key="5">
    <source>
        <dbReference type="Pfam" id="PF25954"/>
    </source>
</evidence>
<dbReference type="GO" id="GO:0030313">
    <property type="term" value="C:cell envelope"/>
    <property type="evidence" value="ECO:0007669"/>
    <property type="project" value="UniProtKB-SubCell"/>
</dbReference>
<dbReference type="Gene3D" id="2.40.30.170">
    <property type="match status" value="1"/>
</dbReference>
<proteinExistence type="predicted"/>
<feature type="signal peptide" evidence="4">
    <location>
        <begin position="1"/>
        <end position="30"/>
    </location>
</feature>
<dbReference type="PATRIC" id="fig|336831.14.peg.1095"/>
<evidence type="ECO:0000313" key="7">
    <source>
        <dbReference type="Proteomes" id="UP000034228"/>
    </source>
</evidence>
<feature type="coiled-coil region" evidence="3">
    <location>
        <begin position="89"/>
        <end position="141"/>
    </location>
</feature>
<evidence type="ECO:0000256" key="2">
    <source>
        <dbReference type="ARBA" id="ARBA00023054"/>
    </source>
</evidence>
<dbReference type="STRING" id="336831.WG68_14630"/>
<feature type="chain" id="PRO_5005644233" evidence="4">
    <location>
        <begin position="31"/>
        <end position="343"/>
    </location>
</feature>
<dbReference type="AlphaFoldDB" id="A0A0M2V0Y2"/>
<keyword evidence="2 3" id="KW-0175">Coiled coil</keyword>
<comment type="caution">
    <text evidence="6">The sequence shown here is derived from an EMBL/GenBank/DDBJ whole genome shotgun (WGS) entry which is preliminary data.</text>
</comment>
<evidence type="ECO:0000256" key="4">
    <source>
        <dbReference type="SAM" id="SignalP"/>
    </source>
</evidence>
<dbReference type="PANTHER" id="PTHR32347">
    <property type="entry name" value="EFFLUX SYSTEM COMPONENT YKNX-RELATED"/>
    <property type="match status" value="1"/>
</dbReference>
<keyword evidence="4" id="KW-0732">Signal</keyword>
<feature type="domain" description="CusB-like beta-barrel" evidence="5">
    <location>
        <begin position="253"/>
        <end position="332"/>
    </location>
</feature>
<reference evidence="6 7" key="1">
    <citation type="submission" date="2015-03" db="EMBL/GenBank/DDBJ databases">
        <title>Draft genome sequences of two protease-producing strains of Arsukibacterium isolated from two cold and alkaline environments.</title>
        <authorList>
            <person name="Lylloff J.E."/>
            <person name="Skov L.B."/>
            <person name="Jepsen M."/>
            <person name="Hallin P.F."/>
            <person name="Sorensen S.J."/>
            <person name="Stougaard P."/>
            <person name="Glaring M.A."/>
        </authorList>
    </citation>
    <scope>NUCLEOTIDE SEQUENCE [LARGE SCALE GENOMIC DNA]</scope>
    <source>
        <strain evidence="6 7">GCM72</strain>
    </source>
</reference>
<organism evidence="6 7">
    <name type="scientific">Arsukibacterium ikkense</name>
    <dbReference type="NCBI Taxonomy" id="336831"/>
    <lineage>
        <taxon>Bacteria</taxon>
        <taxon>Pseudomonadati</taxon>
        <taxon>Pseudomonadota</taxon>
        <taxon>Gammaproteobacteria</taxon>
        <taxon>Chromatiales</taxon>
        <taxon>Chromatiaceae</taxon>
        <taxon>Arsukibacterium</taxon>
    </lineage>
</organism>
<sequence length="343" mass="37916">MLQQTLTPTIRCLAVLLSVLLLSACQQDSASPPASVLASHVRATGELTAANSFKASPPSVSNMWQYNIKQLAPESSMLTESALVVAFDGQRLVDELNSKSIELKSAEQELANRLRSDEQTFEELKLTLAERKMEYDREQRKAEIVDQSRSANDRRKAQIDFTIADNQYQLAQARLASHQQQRLAEEQMLVAKVSRLQSEVGLLQRNIASMQVKAPFAGVMVYSMGFNGEKFSAGDSAQFGQPVAEVSQLDSLYIKAEIDEIDLKRLQAGLAVEITLDAYPERRFNGVLQSLGNAVRDKSNDNLRRVVDASVSLNDLDTELMRPGMTARLNISLTPVQGARNAN</sequence>
<protein>
    <submittedName>
        <fullName evidence="6">Hemolysin</fullName>
    </submittedName>
</protein>
<dbReference type="Pfam" id="PF25954">
    <property type="entry name" value="Beta-barrel_RND_2"/>
    <property type="match status" value="1"/>
</dbReference>
<keyword evidence="7" id="KW-1185">Reference proteome</keyword>
<dbReference type="RefSeq" id="WP_046558463.1">
    <property type="nucleotide sequence ID" value="NZ_LAHO01000015.1"/>
</dbReference>
<dbReference type="SUPFAM" id="SSF111369">
    <property type="entry name" value="HlyD-like secretion proteins"/>
    <property type="match status" value="1"/>
</dbReference>